<evidence type="ECO:0000259" key="2">
    <source>
        <dbReference type="PROSITE" id="PS50060"/>
    </source>
</evidence>
<reference evidence="4" key="1">
    <citation type="submission" date="2011-08" db="EMBL/GenBank/DDBJ databases">
        <authorList>
            <person name="Rombauts S."/>
        </authorList>
    </citation>
    <scope>NUCLEOTIDE SEQUENCE</scope>
    <source>
        <strain evidence="4">London</strain>
    </source>
</reference>
<organism evidence="3 4">
    <name type="scientific">Tetranychus urticae</name>
    <name type="common">Two-spotted spider mite</name>
    <dbReference type="NCBI Taxonomy" id="32264"/>
    <lineage>
        <taxon>Eukaryota</taxon>
        <taxon>Metazoa</taxon>
        <taxon>Ecdysozoa</taxon>
        <taxon>Arthropoda</taxon>
        <taxon>Chelicerata</taxon>
        <taxon>Arachnida</taxon>
        <taxon>Acari</taxon>
        <taxon>Acariformes</taxon>
        <taxon>Trombidiformes</taxon>
        <taxon>Prostigmata</taxon>
        <taxon>Eleutherengona</taxon>
        <taxon>Raphignathae</taxon>
        <taxon>Tetranychoidea</taxon>
        <taxon>Tetranychidae</taxon>
        <taxon>Tetranychus</taxon>
    </lineage>
</organism>
<feature type="domain" description="MAM" evidence="2">
    <location>
        <begin position="184"/>
        <end position="265"/>
    </location>
</feature>
<dbReference type="InterPro" id="IPR000998">
    <property type="entry name" value="MAM_dom"/>
</dbReference>
<dbReference type="HOGENOM" id="CLU_954171_0_0_1"/>
<evidence type="ECO:0000313" key="4">
    <source>
        <dbReference type="Proteomes" id="UP000015104"/>
    </source>
</evidence>
<evidence type="ECO:0000256" key="1">
    <source>
        <dbReference type="SAM" id="SignalP"/>
    </source>
</evidence>
<dbReference type="SUPFAM" id="SSF49899">
    <property type="entry name" value="Concanavalin A-like lectins/glucanases"/>
    <property type="match status" value="2"/>
</dbReference>
<dbReference type="PANTHER" id="PTHR23282:SF101">
    <property type="entry name" value="MAM DOMAIN-CONTAINING PROTEIN"/>
    <property type="match status" value="1"/>
</dbReference>
<accession>T1KQ49</accession>
<name>T1KQ49_TETUR</name>
<proteinExistence type="predicted"/>
<keyword evidence="1" id="KW-0732">Signal</keyword>
<keyword evidence="4" id="KW-1185">Reference proteome</keyword>
<dbReference type="SMART" id="SM00137">
    <property type="entry name" value="MAM"/>
    <property type="match status" value="1"/>
</dbReference>
<protein>
    <recommendedName>
        <fullName evidence="2">MAM domain-containing protein</fullName>
    </recommendedName>
</protein>
<dbReference type="PROSITE" id="PS50060">
    <property type="entry name" value="MAM_2"/>
    <property type="match status" value="2"/>
</dbReference>
<feature type="domain" description="MAM" evidence="2">
    <location>
        <begin position="25"/>
        <end position="173"/>
    </location>
</feature>
<evidence type="ECO:0000313" key="3">
    <source>
        <dbReference type="EnsemblMetazoa" id="tetur17g02850.1"/>
    </source>
</evidence>
<dbReference type="AlphaFoldDB" id="T1KQ49"/>
<dbReference type="Pfam" id="PF00629">
    <property type="entry name" value="MAM"/>
    <property type="match status" value="2"/>
</dbReference>
<sequence length="292" mass="32882">MIKLNLILLLLISFSKVLLVSSQKLECDFTEDFCDWNDQEVPGWNLGEYGEVEFGKPAKRIENGGGFIYTESPSKTSVLESPIFPNYKEPFCLIFNYFMFGSSVGSLELQLESVIGADISKFNQNGQTVWRQEGSKYDDWILGKYYFDPSQHNGDMFRLKFVATSDDIALGSILDKPGSCDFDYKCDFENPSLCFWKSEPDYNINLRWFVSNGSNSQHDLVGFDATTHSAAGHFMRTHSNGFGSSSSNLISTNYLSSSEAKCLSFQVFKQQFDSDLLQFAIESESGSRSALI</sequence>
<dbReference type="InterPro" id="IPR051560">
    <property type="entry name" value="MAM_domain-containing"/>
</dbReference>
<dbReference type="Proteomes" id="UP000015104">
    <property type="component" value="Unassembled WGS sequence"/>
</dbReference>
<dbReference type="STRING" id="32264.T1KQ49"/>
<feature type="signal peptide" evidence="1">
    <location>
        <begin position="1"/>
        <end position="22"/>
    </location>
</feature>
<feature type="chain" id="PRO_5004591820" description="MAM domain-containing protein" evidence="1">
    <location>
        <begin position="23"/>
        <end position="292"/>
    </location>
</feature>
<dbReference type="GO" id="GO:0016020">
    <property type="term" value="C:membrane"/>
    <property type="evidence" value="ECO:0007669"/>
    <property type="project" value="InterPro"/>
</dbReference>
<dbReference type="Gene3D" id="2.60.120.200">
    <property type="match status" value="2"/>
</dbReference>
<dbReference type="InterPro" id="IPR013320">
    <property type="entry name" value="ConA-like_dom_sf"/>
</dbReference>
<reference evidence="3" key="2">
    <citation type="submission" date="2015-06" db="UniProtKB">
        <authorList>
            <consortium name="EnsemblMetazoa"/>
        </authorList>
    </citation>
    <scope>IDENTIFICATION</scope>
</reference>
<dbReference type="EnsemblMetazoa" id="tetur17g02850.1">
    <property type="protein sequence ID" value="tetur17g02850.1"/>
    <property type="gene ID" value="tetur17g02850"/>
</dbReference>
<dbReference type="PANTHER" id="PTHR23282">
    <property type="entry name" value="APICAL ENDOSOMAL GLYCOPROTEIN PRECURSOR"/>
    <property type="match status" value="1"/>
</dbReference>
<dbReference type="EMBL" id="CAEY01000346">
    <property type="status" value="NOT_ANNOTATED_CDS"/>
    <property type="molecule type" value="Genomic_DNA"/>
</dbReference>